<feature type="non-terminal residue" evidence="1">
    <location>
        <position position="235"/>
    </location>
</feature>
<dbReference type="AlphaFoldDB" id="B9TE44"/>
<evidence type="ECO:0000313" key="2">
    <source>
        <dbReference type="Proteomes" id="UP000008311"/>
    </source>
</evidence>
<reference evidence="2" key="1">
    <citation type="journal article" date="2010" name="Nat. Biotechnol.">
        <title>Draft genome sequence of the oilseed species Ricinus communis.</title>
        <authorList>
            <person name="Chan A.P."/>
            <person name="Crabtree J."/>
            <person name="Zhao Q."/>
            <person name="Lorenzi H."/>
            <person name="Orvis J."/>
            <person name="Puiu D."/>
            <person name="Melake-Berhan A."/>
            <person name="Jones K.M."/>
            <person name="Redman J."/>
            <person name="Chen G."/>
            <person name="Cahoon E.B."/>
            <person name="Gedil M."/>
            <person name="Stanke M."/>
            <person name="Haas B.J."/>
            <person name="Wortman J.R."/>
            <person name="Fraser-Liggett C.M."/>
            <person name="Ravel J."/>
            <person name="Rabinowicz P.D."/>
        </authorList>
    </citation>
    <scope>NUCLEOTIDE SEQUENCE [LARGE SCALE GENOMIC DNA]</scope>
    <source>
        <strain evidence="2">cv. Hale</strain>
    </source>
</reference>
<protein>
    <submittedName>
        <fullName evidence="1">Uncharacterized protein</fullName>
    </submittedName>
</protein>
<organism evidence="1 2">
    <name type="scientific">Ricinus communis</name>
    <name type="common">Castor bean</name>
    <dbReference type="NCBI Taxonomy" id="3988"/>
    <lineage>
        <taxon>Eukaryota</taxon>
        <taxon>Viridiplantae</taxon>
        <taxon>Streptophyta</taxon>
        <taxon>Embryophyta</taxon>
        <taxon>Tracheophyta</taxon>
        <taxon>Spermatophyta</taxon>
        <taxon>Magnoliopsida</taxon>
        <taxon>eudicotyledons</taxon>
        <taxon>Gunneridae</taxon>
        <taxon>Pentapetalae</taxon>
        <taxon>rosids</taxon>
        <taxon>fabids</taxon>
        <taxon>Malpighiales</taxon>
        <taxon>Euphorbiaceae</taxon>
        <taxon>Acalyphoideae</taxon>
        <taxon>Acalypheae</taxon>
        <taxon>Ricinus</taxon>
    </lineage>
</organism>
<evidence type="ECO:0000313" key="1">
    <source>
        <dbReference type="EMBL" id="EEF25870.1"/>
    </source>
</evidence>
<name>B9TE44_RICCO</name>
<accession>B9TE44</accession>
<feature type="non-terminal residue" evidence="1">
    <location>
        <position position="1"/>
    </location>
</feature>
<dbReference type="InParanoid" id="B9TE44"/>
<sequence length="235" mass="27071">PPTRRPRAPGTSAPRSRRLRLDLPRALRIHRTNRLDEHLERGRAGKHQHRVRNADHLLRAFEDQVDGVPHGPSAALRLVHHQLVETFGAHLSDLQQILIAPVARRRDDADEVARQQRPRHVGRRRVGRRIVRIIDDDRHPRHDLQVGKARRHQGRRRRQRIGDIEASKAAEGHRHALHAQQLDLARTHRRPRRGCRDDRLHLRQVLDGLDAVQPQVVLGHVQHHADVAAVEGKPP</sequence>
<proteinExistence type="predicted"/>
<dbReference type="EMBL" id="EQ978733">
    <property type="protein sequence ID" value="EEF25870.1"/>
    <property type="molecule type" value="Genomic_DNA"/>
</dbReference>
<gene>
    <name evidence="1" type="ORF">RCOM_1832180</name>
</gene>
<keyword evidence="2" id="KW-1185">Reference proteome</keyword>
<dbReference type="Proteomes" id="UP000008311">
    <property type="component" value="Unassembled WGS sequence"/>
</dbReference>